<dbReference type="Proteomes" id="UP000694892">
    <property type="component" value="Unassembled WGS sequence"/>
</dbReference>
<proteinExistence type="predicted"/>
<accession>A0A974BQ30</accession>
<sequence>MRSLSWPVKAALSPCSTSVPVSFAILNLHVACTVQSPGNVDSRTLMPKCSMALCHPLNYLCHMVYLFEQNRLTH</sequence>
<dbReference type="AlphaFoldDB" id="A0A974BQ30"/>
<reference evidence="1" key="1">
    <citation type="submission" date="2016-05" db="EMBL/GenBank/DDBJ databases">
        <title>WGS assembly of Xenopus laevis.</title>
        <authorList>
            <person name="Session A."/>
            <person name="Uno Y."/>
            <person name="Kwon T."/>
            <person name="Chapman J."/>
            <person name="Toyoda A."/>
            <person name="Takahashi S."/>
            <person name="Fukui A."/>
            <person name="Hikosaka A."/>
            <person name="Putnam N."/>
            <person name="Stites J."/>
            <person name="Van Heeringen S."/>
            <person name="Quigley I."/>
            <person name="Heinz S."/>
            <person name="Hellsten U."/>
            <person name="Lyons J."/>
            <person name="Suzuki A."/>
            <person name="Kondo M."/>
            <person name="Ogino H."/>
            <person name="Ochi H."/>
            <person name="Bogdanovic O."/>
            <person name="Lister R."/>
            <person name="Georgiou G."/>
            <person name="Paranjpe S."/>
            <person name="Van Kruijsbergen I."/>
            <person name="Mozaffari S."/>
            <person name="Shu S."/>
            <person name="Schmutz J."/>
            <person name="Jenkins J."/>
            <person name="Grimwood J."/>
            <person name="Carlson J."/>
            <person name="Mitros T."/>
            <person name="Simakov O."/>
            <person name="Heald R."/>
            <person name="Miller K."/>
            <person name="Haudenschild C."/>
            <person name="Kuroki Y."/>
            <person name="Tanaka T."/>
            <person name="Michiue T."/>
            <person name="Watanabe M."/>
            <person name="Kinoshita T."/>
            <person name="Ohta Y."/>
            <person name="Mawaribuchi S."/>
            <person name="Suzuki Y."/>
            <person name="Haramoto Y."/>
            <person name="Yamamoto T."/>
            <person name="Takagi C."/>
            <person name="Kitzman J."/>
            <person name="Shendure J."/>
            <person name="Nakayama T."/>
            <person name="Izutsu Y."/>
            <person name="Robert J."/>
            <person name="Dichmann D."/>
            <person name="Flajnik M."/>
            <person name="Houston D."/>
            <person name="Marcotte E."/>
            <person name="Wallingford J."/>
            <person name="Ito Y."/>
            <person name="Asashima M."/>
            <person name="Ueno N."/>
            <person name="Matsuda Y."/>
            <person name="Jan Veenstra G."/>
            <person name="Fujiyama A."/>
            <person name="Harland R."/>
            <person name="Taira M."/>
            <person name="Rokhsar D.S."/>
        </authorList>
    </citation>
    <scope>NUCLEOTIDE SEQUENCE</scope>
    <source>
        <strain evidence="1">J</strain>
        <tissue evidence="1">Blood</tissue>
    </source>
</reference>
<evidence type="ECO:0000313" key="1">
    <source>
        <dbReference type="EMBL" id="OCT56145.1"/>
    </source>
</evidence>
<protein>
    <submittedName>
        <fullName evidence="1">Uncharacterized protein</fullName>
    </submittedName>
</protein>
<organism evidence="1">
    <name type="scientific">Xenopus laevis</name>
    <name type="common">African clawed frog</name>
    <dbReference type="NCBI Taxonomy" id="8355"/>
    <lineage>
        <taxon>Eukaryota</taxon>
        <taxon>Metazoa</taxon>
        <taxon>Chordata</taxon>
        <taxon>Craniata</taxon>
        <taxon>Vertebrata</taxon>
        <taxon>Euteleostomi</taxon>
        <taxon>Amphibia</taxon>
        <taxon>Batrachia</taxon>
        <taxon>Anura</taxon>
        <taxon>Pipoidea</taxon>
        <taxon>Pipidae</taxon>
        <taxon>Xenopodinae</taxon>
        <taxon>Xenopus</taxon>
        <taxon>Xenopus</taxon>
    </lineage>
</organism>
<dbReference type="EMBL" id="KV467398">
    <property type="protein sequence ID" value="OCT56145.1"/>
    <property type="molecule type" value="Genomic_DNA"/>
</dbReference>
<name>A0A974BQ30_XENLA</name>
<gene>
    <name evidence="1" type="ORF">XELAEV_18001686mg</name>
</gene>